<evidence type="ECO:0000313" key="3">
    <source>
        <dbReference type="Proteomes" id="UP000004995"/>
    </source>
</evidence>
<accession>K3YC54</accession>
<dbReference type="Proteomes" id="UP000004995">
    <property type="component" value="Unassembled WGS sequence"/>
</dbReference>
<keyword evidence="3" id="KW-1185">Reference proteome</keyword>
<proteinExistence type="predicted"/>
<protein>
    <submittedName>
        <fullName evidence="2">Uncharacterized protein</fullName>
    </submittedName>
</protein>
<dbReference type="InParanoid" id="K3YC54"/>
<dbReference type="EnsemblPlants" id="KQK97230">
    <property type="protein sequence ID" value="KQK97230"/>
    <property type="gene ID" value="SETIT_011798mg"/>
</dbReference>
<reference evidence="3" key="1">
    <citation type="journal article" date="2012" name="Nat. Biotechnol.">
        <title>Reference genome sequence of the model plant Setaria.</title>
        <authorList>
            <person name="Bennetzen J.L."/>
            <person name="Schmutz J."/>
            <person name="Wang H."/>
            <person name="Percifield R."/>
            <person name="Hawkins J."/>
            <person name="Pontaroli A.C."/>
            <person name="Estep M."/>
            <person name="Feng L."/>
            <person name="Vaughn J.N."/>
            <person name="Grimwood J."/>
            <person name="Jenkins J."/>
            <person name="Barry K."/>
            <person name="Lindquist E."/>
            <person name="Hellsten U."/>
            <person name="Deshpande S."/>
            <person name="Wang X."/>
            <person name="Wu X."/>
            <person name="Mitros T."/>
            <person name="Triplett J."/>
            <person name="Yang X."/>
            <person name="Ye C.Y."/>
            <person name="Mauro-Herrera M."/>
            <person name="Wang L."/>
            <person name="Li P."/>
            <person name="Sharma M."/>
            <person name="Sharma R."/>
            <person name="Ronald P.C."/>
            <person name="Panaud O."/>
            <person name="Kellogg E.A."/>
            <person name="Brutnell T.P."/>
            <person name="Doust A.N."/>
            <person name="Tuskan G.A."/>
            <person name="Rokhsar D."/>
            <person name="Devos K.M."/>
        </authorList>
    </citation>
    <scope>NUCLEOTIDE SEQUENCE [LARGE SCALE GENOMIC DNA]</scope>
    <source>
        <strain evidence="3">cv. Yugu1</strain>
    </source>
</reference>
<dbReference type="AlphaFoldDB" id="K3YC54"/>
<dbReference type="FunCoup" id="K3YC54">
    <property type="interactions" value="304"/>
</dbReference>
<reference evidence="2" key="2">
    <citation type="submission" date="2018-08" db="UniProtKB">
        <authorList>
            <consortium name="EnsemblPlants"/>
        </authorList>
    </citation>
    <scope>IDENTIFICATION</scope>
    <source>
        <strain evidence="2">Yugu1</strain>
    </source>
</reference>
<evidence type="ECO:0000313" key="2">
    <source>
        <dbReference type="EnsemblPlants" id="KQK97230"/>
    </source>
</evidence>
<dbReference type="Gramene" id="KQK97230">
    <property type="protein sequence ID" value="KQK97230"/>
    <property type="gene ID" value="SETIT_011798mg"/>
</dbReference>
<feature type="compositionally biased region" description="Basic and acidic residues" evidence="1">
    <location>
        <begin position="62"/>
        <end position="74"/>
    </location>
</feature>
<name>K3YC54_SETIT</name>
<feature type="compositionally biased region" description="Low complexity" evidence="1">
    <location>
        <begin position="49"/>
        <end position="60"/>
    </location>
</feature>
<dbReference type="HOGENOM" id="CLU_2379006_0_0_1"/>
<organism evidence="2 3">
    <name type="scientific">Setaria italica</name>
    <name type="common">Foxtail millet</name>
    <name type="synonym">Panicum italicum</name>
    <dbReference type="NCBI Taxonomy" id="4555"/>
    <lineage>
        <taxon>Eukaryota</taxon>
        <taxon>Viridiplantae</taxon>
        <taxon>Streptophyta</taxon>
        <taxon>Embryophyta</taxon>
        <taxon>Tracheophyta</taxon>
        <taxon>Spermatophyta</taxon>
        <taxon>Magnoliopsida</taxon>
        <taxon>Liliopsida</taxon>
        <taxon>Poales</taxon>
        <taxon>Poaceae</taxon>
        <taxon>PACMAD clade</taxon>
        <taxon>Panicoideae</taxon>
        <taxon>Panicodae</taxon>
        <taxon>Paniceae</taxon>
        <taxon>Cenchrinae</taxon>
        <taxon>Setaria</taxon>
    </lineage>
</organism>
<evidence type="ECO:0000256" key="1">
    <source>
        <dbReference type="SAM" id="MobiDB-lite"/>
    </source>
</evidence>
<feature type="region of interest" description="Disordered" evidence="1">
    <location>
        <begin position="29"/>
        <end position="95"/>
    </location>
</feature>
<dbReference type="EMBL" id="AGNK02004335">
    <property type="status" value="NOT_ANNOTATED_CDS"/>
    <property type="molecule type" value="Genomic_DNA"/>
</dbReference>
<sequence length="95" mass="9815">SLPVLARASPRALAAKLLPGFERLAAVQGPAAGGRGTQQLPRVPAEGTRAAVRPLAAAQLRRPREPAGEEEAVKVKQLQAGQPTGGHRIGACRGR</sequence>